<reference evidence="1" key="1">
    <citation type="journal article" date="2014" name="Front. Microbiol.">
        <title>High frequency of phylogenetically diverse reductive dehalogenase-homologous genes in deep subseafloor sedimentary metagenomes.</title>
        <authorList>
            <person name="Kawai M."/>
            <person name="Futagami T."/>
            <person name="Toyoda A."/>
            <person name="Takaki Y."/>
            <person name="Nishi S."/>
            <person name="Hori S."/>
            <person name="Arai W."/>
            <person name="Tsubouchi T."/>
            <person name="Morono Y."/>
            <person name="Uchiyama I."/>
            <person name="Ito T."/>
            <person name="Fujiyama A."/>
            <person name="Inagaki F."/>
            <person name="Takami H."/>
        </authorList>
    </citation>
    <scope>NUCLEOTIDE SEQUENCE</scope>
    <source>
        <strain evidence="1">Expedition CK06-06</strain>
    </source>
</reference>
<dbReference type="AlphaFoldDB" id="X1ITP3"/>
<evidence type="ECO:0000313" key="1">
    <source>
        <dbReference type="EMBL" id="GAH85816.1"/>
    </source>
</evidence>
<gene>
    <name evidence="1" type="ORF">S03H2_65317</name>
</gene>
<organism evidence="1">
    <name type="scientific">marine sediment metagenome</name>
    <dbReference type="NCBI Taxonomy" id="412755"/>
    <lineage>
        <taxon>unclassified sequences</taxon>
        <taxon>metagenomes</taxon>
        <taxon>ecological metagenomes</taxon>
    </lineage>
</organism>
<proteinExistence type="predicted"/>
<accession>X1ITP3</accession>
<sequence>DWTPTTHLVRLTYLIARSSPHKWMKRDSAGCYLA</sequence>
<protein>
    <submittedName>
        <fullName evidence="1">Uncharacterized protein</fullName>
    </submittedName>
</protein>
<comment type="caution">
    <text evidence="1">The sequence shown here is derived from an EMBL/GenBank/DDBJ whole genome shotgun (WGS) entry which is preliminary data.</text>
</comment>
<feature type="non-terminal residue" evidence="1">
    <location>
        <position position="1"/>
    </location>
</feature>
<name>X1ITP3_9ZZZZ</name>
<dbReference type="EMBL" id="BARU01042520">
    <property type="protein sequence ID" value="GAH85816.1"/>
    <property type="molecule type" value="Genomic_DNA"/>
</dbReference>